<dbReference type="InterPro" id="IPR016024">
    <property type="entry name" value="ARM-type_fold"/>
</dbReference>
<comment type="caution">
    <text evidence="3">The sequence shown here is derived from an EMBL/GenBank/DDBJ whole genome shotgun (WGS) entry which is preliminary data.</text>
</comment>
<dbReference type="Gramene" id="KZM86352">
    <property type="protein sequence ID" value="KZM86352"/>
    <property type="gene ID" value="DCAR_023486"/>
</dbReference>
<dbReference type="AlphaFoldDB" id="A0A161ZHR4"/>
<evidence type="ECO:0000259" key="2">
    <source>
        <dbReference type="Pfam" id="PF08609"/>
    </source>
</evidence>
<dbReference type="GO" id="GO:0000774">
    <property type="term" value="F:adenyl-nucleotide exchange factor activity"/>
    <property type="evidence" value="ECO:0007669"/>
    <property type="project" value="TreeGrafter"/>
</dbReference>
<dbReference type="GO" id="GO:0005783">
    <property type="term" value="C:endoplasmic reticulum"/>
    <property type="evidence" value="ECO:0007669"/>
    <property type="project" value="TreeGrafter"/>
</dbReference>
<evidence type="ECO:0000256" key="1">
    <source>
        <dbReference type="SAM" id="SignalP"/>
    </source>
</evidence>
<protein>
    <recommendedName>
        <fullName evidence="2">Nucleotide exchange factor Fes1 domain-containing protein</fullName>
    </recommendedName>
</protein>
<dbReference type="InterPro" id="IPR050693">
    <property type="entry name" value="Hsp70_NEF-Inhibitors"/>
</dbReference>
<dbReference type="PANTHER" id="PTHR19316">
    <property type="entry name" value="PROTEIN FOLDING REGULATOR"/>
    <property type="match status" value="1"/>
</dbReference>
<dbReference type="STRING" id="79200.A0A161ZHR4"/>
<dbReference type="PANTHER" id="PTHR19316:SF32">
    <property type="entry name" value="ARM REPEAT SUPERFAMILY PROTEIN"/>
    <property type="match status" value="1"/>
</dbReference>
<gene>
    <name evidence="3" type="ORF">DCAR_023486</name>
</gene>
<dbReference type="InterPro" id="IPR011989">
    <property type="entry name" value="ARM-like"/>
</dbReference>
<feature type="chain" id="PRO_5007830397" description="Nucleotide exchange factor Fes1 domain-containing protein" evidence="1">
    <location>
        <begin position="25"/>
        <end position="435"/>
    </location>
</feature>
<dbReference type="Gene3D" id="1.25.10.10">
    <property type="entry name" value="Leucine-rich Repeat Variant"/>
    <property type="match status" value="1"/>
</dbReference>
<sequence length="435" mass="48718">MSRFLITAVLGFILIGICVNRAESGVNNESGRASIWSSVKESSDRSRKESVDDSLSVFNNNQEDLDGGFSSLDGMLQWAIGMGVTLERLEFDFFMNKSLTLVLCGIGWRKNCFLEFTGHSDPTKLQETAKDVQSLSSSELNKRQMEIKDLVEELKMPSDAQLMQTAIRDLNNSSLSLEDHHRALQELLILVEPIDNANDLHKLGGLAVIIGELGHADPESRKISAWILGTASQNNPVVQKQVLELGGLPKLMMMVKSSSREEAIKALFAVSALIRNNLAGQELFFKGAGELVLQEILSNSSADIRLRIKAMVLVADIAEFQIESGKESELHPFNNHFLLKSVVDLTATPDLNLHEKVLQAIKNLLQLRSVDVSIFKEFCRLDMALEGLRQQLQKMLEQNDRDFVLEVENLRKEVELIYLSRLDNVRQQQVMQVPT</sequence>
<name>A0A161ZHR4_DAUCS</name>
<dbReference type="SUPFAM" id="SSF48371">
    <property type="entry name" value="ARM repeat"/>
    <property type="match status" value="1"/>
</dbReference>
<dbReference type="Pfam" id="PF08609">
    <property type="entry name" value="Fes1"/>
    <property type="match status" value="1"/>
</dbReference>
<keyword evidence="1" id="KW-0732">Signal</keyword>
<proteinExistence type="predicted"/>
<feature type="signal peptide" evidence="1">
    <location>
        <begin position="1"/>
        <end position="24"/>
    </location>
</feature>
<organism evidence="3">
    <name type="scientific">Daucus carota subsp. sativus</name>
    <name type="common">Carrot</name>
    <dbReference type="NCBI Taxonomy" id="79200"/>
    <lineage>
        <taxon>Eukaryota</taxon>
        <taxon>Viridiplantae</taxon>
        <taxon>Streptophyta</taxon>
        <taxon>Embryophyta</taxon>
        <taxon>Tracheophyta</taxon>
        <taxon>Spermatophyta</taxon>
        <taxon>Magnoliopsida</taxon>
        <taxon>eudicotyledons</taxon>
        <taxon>Gunneridae</taxon>
        <taxon>Pentapetalae</taxon>
        <taxon>asterids</taxon>
        <taxon>campanulids</taxon>
        <taxon>Apiales</taxon>
        <taxon>Apiaceae</taxon>
        <taxon>Apioideae</taxon>
        <taxon>Scandiceae</taxon>
        <taxon>Daucinae</taxon>
        <taxon>Daucus</taxon>
        <taxon>Daucus sect. Daucus</taxon>
    </lineage>
</organism>
<dbReference type="OMA" id="HRDYAMD"/>
<dbReference type="EMBL" id="LNRQ01000007">
    <property type="protein sequence ID" value="KZM86352.1"/>
    <property type="molecule type" value="Genomic_DNA"/>
</dbReference>
<feature type="domain" description="Nucleotide exchange factor Fes1" evidence="2">
    <location>
        <begin position="75"/>
        <end position="200"/>
    </location>
</feature>
<evidence type="ECO:0000313" key="3">
    <source>
        <dbReference type="EMBL" id="KZM86352.1"/>
    </source>
</evidence>
<reference evidence="3" key="1">
    <citation type="journal article" date="2016" name="Nat. Genet.">
        <title>A high-quality carrot genome assembly provides new insights into carotenoid accumulation and asterid genome evolution.</title>
        <authorList>
            <person name="Iorizzo M."/>
            <person name="Ellison S."/>
            <person name="Senalik D."/>
            <person name="Zeng P."/>
            <person name="Satapoomin P."/>
            <person name="Huang J."/>
            <person name="Bowman M."/>
            <person name="Iovene M."/>
            <person name="Sanseverino W."/>
            <person name="Cavagnaro P."/>
            <person name="Yildiz M."/>
            <person name="Macko-Podgorni A."/>
            <person name="Moranska E."/>
            <person name="Grzebelus E."/>
            <person name="Grzebelus D."/>
            <person name="Ashrafi H."/>
            <person name="Zheng Z."/>
            <person name="Cheng S."/>
            <person name="Spooner D."/>
            <person name="Van Deynze A."/>
            <person name="Simon P."/>
        </authorList>
    </citation>
    <scope>NUCLEOTIDE SEQUENCE [LARGE SCALE GENOMIC DNA]</scope>
    <source>
        <tissue evidence="3">Leaf</tissue>
    </source>
</reference>
<dbReference type="InterPro" id="IPR013918">
    <property type="entry name" value="Nucleotide_exch_fac_Fes1"/>
</dbReference>
<accession>A0A161ZHR4</accession>